<organism evidence="2 3">
    <name type="scientific">Paenibacillus mellifer</name>
    <dbReference type="NCBI Taxonomy" id="2937794"/>
    <lineage>
        <taxon>Bacteria</taxon>
        <taxon>Bacillati</taxon>
        <taxon>Bacillota</taxon>
        <taxon>Bacilli</taxon>
        <taxon>Bacillales</taxon>
        <taxon>Paenibacillaceae</taxon>
        <taxon>Paenibacillus</taxon>
    </lineage>
</organism>
<protein>
    <submittedName>
        <fullName evidence="2">DUF485 domain-containing protein</fullName>
    </submittedName>
</protein>
<reference evidence="2" key="1">
    <citation type="submission" date="2022-04" db="EMBL/GenBank/DDBJ databases">
        <authorList>
            <person name="Seo M.-J."/>
        </authorList>
    </citation>
    <scope>NUCLEOTIDE SEQUENCE</scope>
    <source>
        <strain evidence="2">MBLB2552</strain>
    </source>
</reference>
<evidence type="ECO:0000313" key="3">
    <source>
        <dbReference type="Proteomes" id="UP001139534"/>
    </source>
</evidence>
<dbReference type="Proteomes" id="UP001139534">
    <property type="component" value="Unassembled WGS sequence"/>
</dbReference>
<evidence type="ECO:0000256" key="1">
    <source>
        <dbReference type="SAM" id="Phobius"/>
    </source>
</evidence>
<name>A0A9X1XXI3_9BACL</name>
<dbReference type="InterPro" id="IPR007436">
    <property type="entry name" value="DUF485"/>
</dbReference>
<dbReference type="PANTHER" id="PTHR38441">
    <property type="entry name" value="INTEGRAL MEMBRANE PROTEIN-RELATED"/>
    <property type="match status" value="1"/>
</dbReference>
<dbReference type="EMBL" id="JALPRK010000001">
    <property type="protein sequence ID" value="MCK8485558.1"/>
    <property type="molecule type" value="Genomic_DNA"/>
</dbReference>
<gene>
    <name evidence="2" type="ORF">M0651_00030</name>
</gene>
<feature type="transmembrane region" description="Helical" evidence="1">
    <location>
        <begin position="75"/>
        <end position="96"/>
    </location>
</feature>
<dbReference type="RefSeq" id="WP_248549821.1">
    <property type="nucleotide sequence ID" value="NZ_JALPRK010000001.1"/>
</dbReference>
<keyword evidence="1" id="KW-1133">Transmembrane helix</keyword>
<sequence length="116" mass="13304">MDAKVAKAAKAAKSAKGTQGKSYTEVWHSAKFKTLISRKKKFIIPLTVFFLLFYFALPIMTSYSEVLNRPAIGPISWAWVFAFAQFVMTWALCILYSRVARRFDRLVDDIRREMGA</sequence>
<proteinExistence type="predicted"/>
<dbReference type="Pfam" id="PF04341">
    <property type="entry name" value="DUF485"/>
    <property type="match status" value="1"/>
</dbReference>
<evidence type="ECO:0000313" key="2">
    <source>
        <dbReference type="EMBL" id="MCK8485558.1"/>
    </source>
</evidence>
<keyword evidence="1" id="KW-0472">Membrane</keyword>
<dbReference type="PANTHER" id="PTHR38441:SF1">
    <property type="entry name" value="MEMBRANE PROTEIN"/>
    <property type="match status" value="1"/>
</dbReference>
<dbReference type="AlphaFoldDB" id="A0A9X1XXI3"/>
<keyword evidence="1" id="KW-0812">Transmembrane</keyword>
<comment type="caution">
    <text evidence="2">The sequence shown here is derived from an EMBL/GenBank/DDBJ whole genome shotgun (WGS) entry which is preliminary data.</text>
</comment>
<accession>A0A9X1XXI3</accession>
<keyword evidence="3" id="KW-1185">Reference proteome</keyword>
<feature type="transmembrane region" description="Helical" evidence="1">
    <location>
        <begin position="42"/>
        <end position="63"/>
    </location>
</feature>